<evidence type="ECO:0000256" key="5">
    <source>
        <dbReference type="ARBA" id="ARBA00022823"/>
    </source>
</evidence>
<protein>
    <recommendedName>
        <fullName evidence="7">Dihydrolipoamide acetyltransferase component of pyruvate dehydrogenase complex</fullName>
        <ecNumber evidence="7">2.3.1.-</ecNumber>
    </recommendedName>
</protein>
<dbReference type="Gene3D" id="3.30.559.10">
    <property type="entry name" value="Chloramphenicol acetyltransferase-like domain"/>
    <property type="match status" value="1"/>
</dbReference>
<dbReference type="AlphaFoldDB" id="A0A2S4K1R5"/>
<dbReference type="SUPFAM" id="SSF47005">
    <property type="entry name" value="Peripheral subunit-binding domain of 2-oxo acid dehydrogenase complex"/>
    <property type="match status" value="1"/>
</dbReference>
<dbReference type="SUPFAM" id="SSF51230">
    <property type="entry name" value="Single hybrid motif"/>
    <property type="match status" value="1"/>
</dbReference>
<dbReference type="GO" id="GO:0031405">
    <property type="term" value="F:lipoic acid binding"/>
    <property type="evidence" value="ECO:0007669"/>
    <property type="project" value="TreeGrafter"/>
</dbReference>
<dbReference type="GO" id="GO:0005737">
    <property type="term" value="C:cytoplasm"/>
    <property type="evidence" value="ECO:0007669"/>
    <property type="project" value="TreeGrafter"/>
</dbReference>
<evidence type="ECO:0000256" key="8">
    <source>
        <dbReference type="SAM" id="MobiDB-lite"/>
    </source>
</evidence>
<dbReference type="PROSITE" id="PS50968">
    <property type="entry name" value="BIOTINYL_LIPOYL"/>
    <property type="match status" value="1"/>
</dbReference>
<comment type="similarity">
    <text evidence="2 7">Belongs to the 2-oxoacid dehydrogenase family.</text>
</comment>
<dbReference type="PANTHER" id="PTHR43178">
    <property type="entry name" value="DIHYDROLIPOAMIDE ACETYLTRANSFERASE COMPONENT OF PYRUVATE DEHYDROGENASE COMPLEX"/>
    <property type="match status" value="1"/>
</dbReference>
<comment type="cofactor">
    <cofactor evidence="1 7">
        <name>(R)-lipoate</name>
        <dbReference type="ChEBI" id="CHEBI:83088"/>
    </cofactor>
</comment>
<comment type="caution">
    <text evidence="10">The sequence shown here is derived from an EMBL/GenBank/DDBJ whole genome shotgun (WGS) entry which is preliminary data.</text>
</comment>
<dbReference type="Gene3D" id="2.40.50.100">
    <property type="match status" value="1"/>
</dbReference>
<evidence type="ECO:0000256" key="2">
    <source>
        <dbReference type="ARBA" id="ARBA00007317"/>
    </source>
</evidence>
<evidence type="ECO:0000256" key="1">
    <source>
        <dbReference type="ARBA" id="ARBA00001938"/>
    </source>
</evidence>
<evidence type="ECO:0000256" key="6">
    <source>
        <dbReference type="ARBA" id="ARBA00023315"/>
    </source>
</evidence>
<dbReference type="InterPro" id="IPR011053">
    <property type="entry name" value="Single_hybrid_motif"/>
</dbReference>
<organism evidence="10 11">
    <name type="scientific">Alkalispirochaeta sphaeroplastigenens</name>
    <dbReference type="NCBI Taxonomy" id="1187066"/>
    <lineage>
        <taxon>Bacteria</taxon>
        <taxon>Pseudomonadati</taxon>
        <taxon>Spirochaetota</taxon>
        <taxon>Spirochaetia</taxon>
        <taxon>Spirochaetales</taxon>
        <taxon>Spirochaetaceae</taxon>
        <taxon>Alkalispirochaeta</taxon>
    </lineage>
</organism>
<feature type="compositionally biased region" description="Basic and acidic residues" evidence="8">
    <location>
        <begin position="170"/>
        <end position="200"/>
    </location>
</feature>
<evidence type="ECO:0000256" key="3">
    <source>
        <dbReference type="ARBA" id="ARBA00011484"/>
    </source>
</evidence>
<dbReference type="Proteomes" id="UP000237350">
    <property type="component" value="Unassembled WGS sequence"/>
</dbReference>
<dbReference type="InterPro" id="IPR050743">
    <property type="entry name" value="2-oxoacid_DH_E2_comp"/>
</dbReference>
<dbReference type="PANTHER" id="PTHR43178:SF5">
    <property type="entry name" value="LIPOAMIDE ACYLTRANSFERASE COMPONENT OF BRANCHED-CHAIN ALPHA-KETO ACID DEHYDROGENASE COMPLEX, MITOCHONDRIAL"/>
    <property type="match status" value="1"/>
</dbReference>
<evidence type="ECO:0000313" key="11">
    <source>
        <dbReference type="Proteomes" id="UP000237350"/>
    </source>
</evidence>
<evidence type="ECO:0000256" key="7">
    <source>
        <dbReference type="RuleBase" id="RU003423"/>
    </source>
</evidence>
<feature type="compositionally biased region" description="Basic and acidic residues" evidence="8">
    <location>
        <begin position="95"/>
        <end position="104"/>
    </location>
</feature>
<dbReference type="PROSITE" id="PS00189">
    <property type="entry name" value="LIPOYL"/>
    <property type="match status" value="1"/>
</dbReference>
<feature type="domain" description="Lipoyl-binding" evidence="9">
    <location>
        <begin position="2"/>
        <end position="77"/>
    </location>
</feature>
<dbReference type="Pfam" id="PF02817">
    <property type="entry name" value="E3_binding"/>
    <property type="match status" value="1"/>
</dbReference>
<keyword evidence="6 7" id="KW-0012">Acyltransferase</keyword>
<keyword evidence="11" id="KW-1185">Reference proteome</keyword>
<dbReference type="InterPro" id="IPR001078">
    <property type="entry name" value="2-oxoacid_DH_actylTfrase"/>
</dbReference>
<dbReference type="OrthoDB" id="9805770at2"/>
<dbReference type="EC" id="2.3.1.-" evidence="7"/>
<dbReference type="Pfam" id="PF00198">
    <property type="entry name" value="2-oxoacid_dh"/>
    <property type="match status" value="1"/>
</dbReference>
<dbReference type="SUPFAM" id="SSF52777">
    <property type="entry name" value="CoA-dependent acyltransferases"/>
    <property type="match status" value="1"/>
</dbReference>
<dbReference type="InterPro" id="IPR036625">
    <property type="entry name" value="E3-bd_dom_sf"/>
</dbReference>
<sequence length="436" mass="46564">MADTVLLPQQGNSVESVILLQWTKQVGETVEPGDVLCEVETDKTTMEVESTAGGTLLKHLFQEGDEVPVKTAIALVGEPGEIPDIAPPGGAESPEEQKSSRRSPETPLPGATAHRGDIPAKSPEGPSSPTGEISAAEFSGIAASPRARTRAQTEGIEVGALPGSGPGGRIIERDVIESLARREETEQREPRSEQLPRPEAETPPPVESTLPLQGVRKVIARRMRESLATTAQFTLQTSADARALLALRTRFKKDGGPLGLDQITINDMILFAVARTLPDYPALNAHLQDDEIRRFRRVDLSFAVDTERGLMVPTIASADTLSLRDLAEQGKNLAQRCLSGTASGEDLAPGTCTITNLGSLGIEAFTPVLNPPQVAILGVNTITVKAVLDEDGQVQHHPHIGLSLTVDHQAVDGAPAARFLRELAQRVSRIDLLLAR</sequence>
<dbReference type="EMBL" id="LPWH01000001">
    <property type="protein sequence ID" value="POR05700.1"/>
    <property type="molecule type" value="Genomic_DNA"/>
</dbReference>
<evidence type="ECO:0000256" key="4">
    <source>
        <dbReference type="ARBA" id="ARBA00022679"/>
    </source>
</evidence>
<accession>A0A2S4K1R5</accession>
<dbReference type="RefSeq" id="WP_103679043.1">
    <property type="nucleotide sequence ID" value="NZ_LPWH01000001.1"/>
</dbReference>
<proteinExistence type="inferred from homology"/>
<keyword evidence="5 7" id="KW-0450">Lipoyl</keyword>
<comment type="subunit">
    <text evidence="3">Forms a 24-polypeptide structural core with octahedral symmetry.</text>
</comment>
<dbReference type="Gene3D" id="4.10.320.10">
    <property type="entry name" value="E3-binding domain"/>
    <property type="match status" value="1"/>
</dbReference>
<keyword evidence="4 7" id="KW-0808">Transferase</keyword>
<gene>
    <name evidence="10" type="ORF">AU468_00565</name>
</gene>
<dbReference type="Pfam" id="PF00364">
    <property type="entry name" value="Biotin_lipoyl"/>
    <property type="match status" value="1"/>
</dbReference>
<dbReference type="CDD" id="cd06849">
    <property type="entry name" value="lipoyl_domain"/>
    <property type="match status" value="1"/>
</dbReference>
<dbReference type="GO" id="GO:0016407">
    <property type="term" value="F:acetyltransferase activity"/>
    <property type="evidence" value="ECO:0007669"/>
    <property type="project" value="TreeGrafter"/>
</dbReference>
<dbReference type="InterPro" id="IPR003016">
    <property type="entry name" value="2-oxoA_DH_lipoyl-BS"/>
</dbReference>
<reference evidence="11" key="1">
    <citation type="submission" date="2015-12" db="EMBL/GenBank/DDBJ databases">
        <authorList>
            <person name="Lodha T.D."/>
            <person name="Chintalapati S."/>
            <person name="Chintalapati V.R."/>
            <person name="Sravanthi T."/>
        </authorList>
    </citation>
    <scope>NUCLEOTIDE SEQUENCE [LARGE SCALE GENOMIC DNA]</scope>
    <source>
        <strain evidence="11">JC133</strain>
    </source>
</reference>
<dbReference type="InterPro" id="IPR023213">
    <property type="entry name" value="CAT-like_dom_sf"/>
</dbReference>
<feature type="region of interest" description="Disordered" evidence="8">
    <location>
        <begin position="78"/>
        <end position="213"/>
    </location>
</feature>
<dbReference type="InterPro" id="IPR000089">
    <property type="entry name" value="Biotin_lipoyl"/>
</dbReference>
<evidence type="ECO:0000313" key="10">
    <source>
        <dbReference type="EMBL" id="POR05700.1"/>
    </source>
</evidence>
<evidence type="ECO:0000259" key="9">
    <source>
        <dbReference type="PROSITE" id="PS50968"/>
    </source>
</evidence>
<dbReference type="InterPro" id="IPR004167">
    <property type="entry name" value="PSBD"/>
</dbReference>
<name>A0A2S4K1R5_9SPIO</name>